<dbReference type="PANTHER" id="PTHR43133">
    <property type="entry name" value="RNA POLYMERASE ECF-TYPE SIGMA FACTO"/>
    <property type="match status" value="1"/>
</dbReference>
<dbReference type="InterPro" id="IPR039425">
    <property type="entry name" value="RNA_pol_sigma-70-like"/>
</dbReference>
<dbReference type="SUPFAM" id="SSF88659">
    <property type="entry name" value="Sigma3 and sigma4 domains of RNA polymerase sigma factors"/>
    <property type="match status" value="1"/>
</dbReference>
<proteinExistence type="inferred from homology"/>
<evidence type="ECO:0000256" key="1">
    <source>
        <dbReference type="ARBA" id="ARBA00010641"/>
    </source>
</evidence>
<evidence type="ECO:0000313" key="8">
    <source>
        <dbReference type="EMBL" id="QDU68395.1"/>
    </source>
</evidence>
<reference evidence="8 9" key="1">
    <citation type="submission" date="2019-02" db="EMBL/GenBank/DDBJ databases">
        <title>Deep-cultivation of Planctomycetes and their phenomic and genomic characterization uncovers novel biology.</title>
        <authorList>
            <person name="Wiegand S."/>
            <person name="Jogler M."/>
            <person name="Boedeker C."/>
            <person name="Pinto D."/>
            <person name="Vollmers J."/>
            <person name="Rivas-Marin E."/>
            <person name="Kohn T."/>
            <person name="Peeters S.H."/>
            <person name="Heuer A."/>
            <person name="Rast P."/>
            <person name="Oberbeckmann S."/>
            <person name="Bunk B."/>
            <person name="Jeske O."/>
            <person name="Meyerdierks A."/>
            <person name="Storesund J.E."/>
            <person name="Kallscheuer N."/>
            <person name="Luecker S."/>
            <person name="Lage O.M."/>
            <person name="Pohl T."/>
            <person name="Merkel B.J."/>
            <person name="Hornburger P."/>
            <person name="Mueller R.-W."/>
            <person name="Bruemmer F."/>
            <person name="Labrenz M."/>
            <person name="Spormann A.M."/>
            <person name="Op den Camp H."/>
            <person name="Overmann J."/>
            <person name="Amann R."/>
            <person name="Jetten M.S.M."/>
            <person name="Mascher T."/>
            <person name="Medema M.H."/>
            <person name="Devos D.P."/>
            <person name="Kaster A.-K."/>
            <person name="Ovreas L."/>
            <person name="Rohde M."/>
            <person name="Galperin M.Y."/>
            <person name="Jogler C."/>
        </authorList>
    </citation>
    <scope>NUCLEOTIDE SEQUENCE [LARGE SCALE GENOMIC DNA]</scope>
    <source>
        <strain evidence="8 9">Pla133</strain>
    </source>
</reference>
<dbReference type="Gene3D" id="1.10.10.10">
    <property type="entry name" value="Winged helix-like DNA-binding domain superfamily/Winged helix DNA-binding domain"/>
    <property type="match status" value="1"/>
</dbReference>
<evidence type="ECO:0000256" key="5">
    <source>
        <dbReference type="ARBA" id="ARBA00023163"/>
    </source>
</evidence>
<dbReference type="InterPro" id="IPR013325">
    <property type="entry name" value="RNA_pol_sigma_r2"/>
</dbReference>
<evidence type="ECO:0000256" key="2">
    <source>
        <dbReference type="ARBA" id="ARBA00023015"/>
    </source>
</evidence>
<dbReference type="Proteomes" id="UP000316921">
    <property type="component" value="Chromosome"/>
</dbReference>
<keyword evidence="5" id="KW-0804">Transcription</keyword>
<dbReference type="GO" id="GO:0016987">
    <property type="term" value="F:sigma factor activity"/>
    <property type="evidence" value="ECO:0007669"/>
    <property type="project" value="UniProtKB-KW"/>
</dbReference>
<accession>A0A518BN45</accession>
<keyword evidence="3" id="KW-0731">Sigma factor</keyword>
<dbReference type="Pfam" id="PF04542">
    <property type="entry name" value="Sigma70_r2"/>
    <property type="match status" value="1"/>
</dbReference>
<comment type="similarity">
    <text evidence="1">Belongs to the sigma-70 factor family. ECF subfamily.</text>
</comment>
<dbReference type="InterPro" id="IPR013324">
    <property type="entry name" value="RNA_pol_sigma_r3/r4-like"/>
</dbReference>
<keyword evidence="2" id="KW-0805">Transcription regulation</keyword>
<name>A0A518BN45_9BACT</name>
<dbReference type="EMBL" id="CP036287">
    <property type="protein sequence ID" value="QDU68395.1"/>
    <property type="molecule type" value="Genomic_DNA"/>
</dbReference>
<evidence type="ECO:0000313" key="9">
    <source>
        <dbReference type="Proteomes" id="UP000316921"/>
    </source>
</evidence>
<evidence type="ECO:0000256" key="3">
    <source>
        <dbReference type="ARBA" id="ARBA00023082"/>
    </source>
</evidence>
<dbReference type="GO" id="GO:0006352">
    <property type="term" value="P:DNA-templated transcription initiation"/>
    <property type="evidence" value="ECO:0007669"/>
    <property type="project" value="InterPro"/>
</dbReference>
<gene>
    <name evidence="8" type="primary">rpoE_5</name>
    <name evidence="8" type="ORF">Pla133_34910</name>
</gene>
<evidence type="ECO:0000259" key="6">
    <source>
        <dbReference type="Pfam" id="PF04542"/>
    </source>
</evidence>
<dbReference type="Pfam" id="PF08281">
    <property type="entry name" value="Sigma70_r4_2"/>
    <property type="match status" value="1"/>
</dbReference>
<dbReference type="AlphaFoldDB" id="A0A518BN45"/>
<feature type="domain" description="RNA polymerase sigma-70 region 2" evidence="6">
    <location>
        <begin position="36"/>
        <end position="101"/>
    </location>
</feature>
<sequence>MDHDESLSVAEQQSLTATVQLLERYREGDDGALNRLFERYYERVRMVVRSKIGPSLRGRTDIDDLVQRTFLHALAGIESFEYRTEGAFMCWLSTIAINQIRGELDYLQAAKRDVRRDRAIESLGRQATSGSVRFDPAGDSTLPPEAAARAEASEIILVAMDGLSEQHREVLLLRDYLGLSWRDVAQELGRDSEGAATMLHARARIALSKAVRQRLSD</sequence>
<dbReference type="InterPro" id="IPR013249">
    <property type="entry name" value="RNA_pol_sigma70_r4_t2"/>
</dbReference>
<dbReference type="InterPro" id="IPR007627">
    <property type="entry name" value="RNA_pol_sigma70_r2"/>
</dbReference>
<dbReference type="NCBIfam" id="TIGR02937">
    <property type="entry name" value="sigma70-ECF"/>
    <property type="match status" value="1"/>
</dbReference>
<dbReference type="PANTHER" id="PTHR43133:SF52">
    <property type="entry name" value="ECF RNA POLYMERASE SIGMA FACTOR SIGL"/>
    <property type="match status" value="1"/>
</dbReference>
<keyword evidence="9" id="KW-1185">Reference proteome</keyword>
<dbReference type="Gene3D" id="1.10.1740.10">
    <property type="match status" value="1"/>
</dbReference>
<evidence type="ECO:0000256" key="4">
    <source>
        <dbReference type="ARBA" id="ARBA00023125"/>
    </source>
</evidence>
<evidence type="ECO:0000259" key="7">
    <source>
        <dbReference type="Pfam" id="PF08281"/>
    </source>
</evidence>
<dbReference type="GO" id="GO:0003677">
    <property type="term" value="F:DNA binding"/>
    <property type="evidence" value="ECO:0007669"/>
    <property type="project" value="UniProtKB-KW"/>
</dbReference>
<dbReference type="KEGG" id="pbap:Pla133_34910"/>
<dbReference type="SUPFAM" id="SSF88946">
    <property type="entry name" value="Sigma2 domain of RNA polymerase sigma factors"/>
    <property type="match status" value="1"/>
</dbReference>
<feature type="domain" description="RNA polymerase sigma factor 70 region 4 type 2" evidence="7">
    <location>
        <begin position="154"/>
        <end position="200"/>
    </location>
</feature>
<dbReference type="InterPro" id="IPR014284">
    <property type="entry name" value="RNA_pol_sigma-70_dom"/>
</dbReference>
<protein>
    <submittedName>
        <fullName evidence="8">ECF RNA polymerase sigma-E factor</fullName>
    </submittedName>
</protein>
<dbReference type="InterPro" id="IPR036388">
    <property type="entry name" value="WH-like_DNA-bd_sf"/>
</dbReference>
<dbReference type="RefSeq" id="WP_145067362.1">
    <property type="nucleotide sequence ID" value="NZ_CP036287.1"/>
</dbReference>
<keyword evidence="4" id="KW-0238">DNA-binding</keyword>
<organism evidence="8 9">
    <name type="scientific">Engelhardtia mirabilis</name>
    <dbReference type="NCBI Taxonomy" id="2528011"/>
    <lineage>
        <taxon>Bacteria</taxon>
        <taxon>Pseudomonadati</taxon>
        <taxon>Planctomycetota</taxon>
        <taxon>Planctomycetia</taxon>
        <taxon>Planctomycetia incertae sedis</taxon>
        <taxon>Engelhardtia</taxon>
    </lineage>
</organism>